<dbReference type="RefSeq" id="WP_306951989.1">
    <property type="nucleotide sequence ID" value="NZ_CP132977.1"/>
</dbReference>
<geneLocation type="plasmid" evidence="1 2">
    <name>unnamed</name>
</geneLocation>
<evidence type="ECO:0000313" key="1">
    <source>
        <dbReference type="EMBL" id="WMD24008.1"/>
    </source>
</evidence>
<keyword evidence="2" id="KW-1185">Reference proteome</keyword>
<dbReference type="Proteomes" id="UP001234798">
    <property type="component" value="Plasmid unnamed"/>
</dbReference>
<organism evidence="1 2">
    <name type="scientific">Achromobacter seleniivolatilans</name>
    <dbReference type="NCBI Taxonomy" id="3047478"/>
    <lineage>
        <taxon>Bacteria</taxon>
        <taxon>Pseudomonadati</taxon>
        <taxon>Pseudomonadota</taxon>
        <taxon>Betaproteobacteria</taxon>
        <taxon>Burkholderiales</taxon>
        <taxon>Alcaligenaceae</taxon>
        <taxon>Achromobacter</taxon>
    </lineage>
</organism>
<keyword evidence="1" id="KW-0614">Plasmid</keyword>
<dbReference type="EMBL" id="CP132977">
    <property type="protein sequence ID" value="WMD24008.1"/>
    <property type="molecule type" value="Genomic_DNA"/>
</dbReference>
<protein>
    <submittedName>
        <fullName evidence="1">Uncharacterized protein</fullName>
    </submittedName>
</protein>
<accession>A0ABY9MAK3</accession>
<evidence type="ECO:0000313" key="2">
    <source>
        <dbReference type="Proteomes" id="UP001234798"/>
    </source>
</evidence>
<name>A0ABY9MAK3_9BURK</name>
<proteinExistence type="predicted"/>
<gene>
    <name evidence="1" type="ORF">RAS12_30720</name>
</gene>
<reference evidence="1 2" key="1">
    <citation type="submission" date="2023-08" db="EMBL/GenBank/DDBJ databases">
        <title>Achromobacter seleniivolatilans sp. nov., isolated from seleniferous soil.</title>
        <authorList>
            <person name="Zhang S."/>
            <person name="Li K."/>
            <person name="Peng J."/>
            <person name="Zhao Q."/>
            <person name="Wang H."/>
            <person name="Guo Y."/>
        </authorList>
    </citation>
    <scope>NUCLEOTIDE SEQUENCE [LARGE SCALE GENOMIC DNA]</scope>
    <source>
        <strain evidence="1 2">R39</strain>
        <plasmid evidence="1 2">unnamed</plasmid>
    </source>
</reference>
<sequence length="62" mass="6460">MSKPIFRLPRLPALAAPLLLFGVLLTPMAPAGTPAPRPPLVAPVGAMPHKLECRLGAARAAR</sequence>